<evidence type="ECO:0000256" key="1">
    <source>
        <dbReference type="ARBA" id="ARBA00007479"/>
    </source>
</evidence>
<comment type="subunit">
    <text evidence="9">F-type ATPases have 2 components, CF(1) - the catalytic core - and CF(0) - the membrane proton channel. CF(1) and CF(0) have multiple subunits.</text>
</comment>
<accession>K1QBW8</accession>
<dbReference type="AlphaFoldDB" id="K1QBW8"/>
<dbReference type="PANTHER" id="PTHR12733:SF3">
    <property type="entry name" value="ATP SYNTHASE F(0) COMPLEX SUBUNIT B1, MITOCHONDRIAL"/>
    <property type="match status" value="1"/>
</dbReference>
<protein>
    <recommendedName>
        <fullName evidence="9">ATP synthase subunit b</fullName>
    </recommendedName>
</protein>
<sequence length="340" mass="38909">MSFNATRKKRGVAQLYGITRLSVGQARCNTTSVQATGSKGEAPLWNEEDGWVVLDPPSDTAVVERLAKQEDWSNVHYLTRPDLSQQEKQWFKEAYKSPYKLYPPEKFLLKRGGNVVVEYVRVPVGTTRRQMIEKSFEAPEDEKDIAPFDLKKQWAWANKVLFGPQRDMKNYPSYVDPGTVPRPEIVHKFPPIISGFYVLSVGGVFALVGKGVIVSTYALSYFFYFGIAWAFTKLPPVRRFLDNRVPQLTNRLNEMYYVGPIQQKKDHISACIAAAQQTKDMIQQLPKLYDGQIENVDLQLENNYRDRLKQAFTEVKSRLEKKNIQSCLAQLQTLSKSAKI</sequence>
<dbReference type="GO" id="GO:0045259">
    <property type="term" value="C:proton-transporting ATP synthase complex"/>
    <property type="evidence" value="ECO:0007669"/>
    <property type="project" value="UniProtKB-KW"/>
</dbReference>
<evidence type="ECO:0000256" key="7">
    <source>
        <dbReference type="ARBA" id="ARBA00023128"/>
    </source>
</evidence>
<comment type="similarity">
    <text evidence="1 9">Belongs to the eukaryotic ATPase B chain family.</text>
</comment>
<dbReference type="GO" id="GO:0005743">
    <property type="term" value="C:mitochondrial inner membrane"/>
    <property type="evidence" value="ECO:0007669"/>
    <property type="project" value="UniProtKB-SubCell"/>
</dbReference>
<organism evidence="10">
    <name type="scientific">Magallana gigas</name>
    <name type="common">Pacific oyster</name>
    <name type="synonym">Crassostrea gigas</name>
    <dbReference type="NCBI Taxonomy" id="29159"/>
    <lineage>
        <taxon>Eukaryota</taxon>
        <taxon>Metazoa</taxon>
        <taxon>Spiralia</taxon>
        <taxon>Lophotrochozoa</taxon>
        <taxon>Mollusca</taxon>
        <taxon>Bivalvia</taxon>
        <taxon>Autobranchia</taxon>
        <taxon>Pteriomorphia</taxon>
        <taxon>Ostreida</taxon>
        <taxon>Ostreoidea</taxon>
        <taxon>Ostreidae</taxon>
        <taxon>Magallana</taxon>
    </lineage>
</organism>
<dbReference type="InParanoid" id="K1QBW8"/>
<dbReference type="InterPro" id="IPR008688">
    <property type="entry name" value="ATP_synth_Bsub_B/MI25"/>
</dbReference>
<dbReference type="GO" id="GO:0046933">
    <property type="term" value="F:proton-transporting ATP synthase activity, rotational mechanism"/>
    <property type="evidence" value="ECO:0007669"/>
    <property type="project" value="TreeGrafter"/>
</dbReference>
<evidence type="ECO:0000256" key="8">
    <source>
        <dbReference type="ARBA" id="ARBA00023136"/>
    </source>
</evidence>
<keyword evidence="2 9" id="KW-0813">Transport</keyword>
<dbReference type="PANTHER" id="PTHR12733">
    <property type="entry name" value="MITOCHONDRIAL ATP SYNTHASE B CHAIN"/>
    <property type="match status" value="1"/>
</dbReference>
<keyword evidence="6 9" id="KW-0406">Ion transport</keyword>
<comment type="function">
    <text evidence="9">Subunit b, of the mitochondrial membrane ATP synthase complex (F(1)F(0) ATP synthase or Complex V) that produces ATP from ADP in the presence of a proton gradient across the membrane which is generated by electron transport complexes of the respiratory chain. ATP synthase complex consist of a soluble F(1) head domain - the catalytic core - and a membrane F(1) domain - the membrane proton channel. These two domains are linked by a central stalk rotating inside the F(1) region and a stationary peripheral stalk. During catalysis, ATP synthesis in the catalytic domain of F(1) is coupled via a rotary mechanism of the central stalk subunits to proton translocation. In vivo, can only synthesize ATP although its ATP hydrolase activity can be activated artificially in vitro. Part of the complex F(0) domain. Part of the complex F(0) domain and the peripheric stalk, which acts as a stator to hold the catalytic alpha(3)beta(3) subcomplex and subunit a/ATP6 static relative to the rotary elements.</text>
</comment>
<reference evidence="10" key="1">
    <citation type="journal article" date="2012" name="Nature">
        <title>The oyster genome reveals stress adaptation and complexity of shell formation.</title>
        <authorList>
            <person name="Zhang G."/>
            <person name="Fang X."/>
            <person name="Guo X."/>
            <person name="Li L."/>
            <person name="Luo R."/>
            <person name="Xu F."/>
            <person name="Yang P."/>
            <person name="Zhang L."/>
            <person name="Wang X."/>
            <person name="Qi H."/>
            <person name="Xiong Z."/>
            <person name="Que H."/>
            <person name="Xie Y."/>
            <person name="Holland P.W."/>
            <person name="Paps J."/>
            <person name="Zhu Y."/>
            <person name="Wu F."/>
            <person name="Chen Y."/>
            <person name="Wang J."/>
            <person name="Peng C."/>
            <person name="Meng J."/>
            <person name="Yang L."/>
            <person name="Liu J."/>
            <person name="Wen B."/>
            <person name="Zhang N."/>
            <person name="Huang Z."/>
            <person name="Zhu Q."/>
            <person name="Feng Y."/>
            <person name="Mount A."/>
            <person name="Hedgecock D."/>
            <person name="Xu Z."/>
            <person name="Liu Y."/>
            <person name="Domazet-Loso T."/>
            <person name="Du Y."/>
            <person name="Sun X."/>
            <person name="Zhang S."/>
            <person name="Liu B."/>
            <person name="Cheng P."/>
            <person name="Jiang X."/>
            <person name="Li J."/>
            <person name="Fan D."/>
            <person name="Wang W."/>
            <person name="Fu W."/>
            <person name="Wang T."/>
            <person name="Wang B."/>
            <person name="Zhang J."/>
            <person name="Peng Z."/>
            <person name="Li Y."/>
            <person name="Li N."/>
            <person name="Wang J."/>
            <person name="Chen M."/>
            <person name="He Y."/>
            <person name="Tan F."/>
            <person name="Song X."/>
            <person name="Zheng Q."/>
            <person name="Huang R."/>
            <person name="Yang H."/>
            <person name="Du X."/>
            <person name="Chen L."/>
            <person name="Yang M."/>
            <person name="Gaffney P.M."/>
            <person name="Wang S."/>
            <person name="Luo L."/>
            <person name="She Z."/>
            <person name="Ming Y."/>
            <person name="Huang W."/>
            <person name="Zhang S."/>
            <person name="Huang B."/>
            <person name="Zhang Y."/>
            <person name="Qu T."/>
            <person name="Ni P."/>
            <person name="Miao G."/>
            <person name="Wang J."/>
            <person name="Wang Q."/>
            <person name="Steinberg C.E."/>
            <person name="Wang H."/>
            <person name="Li N."/>
            <person name="Qian L."/>
            <person name="Zhang G."/>
            <person name="Li Y."/>
            <person name="Yang H."/>
            <person name="Liu X."/>
            <person name="Wang J."/>
            <person name="Yin Y."/>
            <person name="Wang J."/>
        </authorList>
    </citation>
    <scope>NUCLEOTIDE SEQUENCE [LARGE SCALE GENOMIC DNA]</scope>
    <source>
        <strain evidence="10">05x7-T-G4-1.051#20</strain>
    </source>
</reference>
<keyword evidence="4 9" id="KW-0375">Hydrogen ion transport</keyword>
<evidence type="ECO:0000256" key="6">
    <source>
        <dbReference type="ARBA" id="ARBA00023065"/>
    </source>
</evidence>
<dbReference type="EMBL" id="JH823220">
    <property type="protein sequence ID" value="EKC28639.1"/>
    <property type="molecule type" value="Genomic_DNA"/>
</dbReference>
<name>K1QBW8_MAGGI</name>
<keyword evidence="3 9" id="KW-0138">CF(0)</keyword>
<evidence type="ECO:0000256" key="2">
    <source>
        <dbReference type="ARBA" id="ARBA00022448"/>
    </source>
</evidence>
<gene>
    <name evidence="10" type="ORF">CGI_10025157</name>
</gene>
<evidence type="ECO:0000313" key="10">
    <source>
        <dbReference type="EMBL" id="EKC28639.1"/>
    </source>
</evidence>
<keyword evidence="5 9" id="KW-0999">Mitochondrion inner membrane</keyword>
<dbReference type="InterPro" id="IPR013837">
    <property type="entry name" value="ATP_synth_F0_suB"/>
</dbReference>
<dbReference type="Pfam" id="PF05405">
    <property type="entry name" value="Mt_ATP-synt_B"/>
    <property type="match status" value="1"/>
</dbReference>
<dbReference type="Gene3D" id="1.20.5.2210">
    <property type="match status" value="1"/>
</dbReference>
<dbReference type="SUPFAM" id="SSF161060">
    <property type="entry name" value="ATP synthase B chain-like"/>
    <property type="match status" value="1"/>
</dbReference>
<proteinExistence type="inferred from homology"/>
<evidence type="ECO:0000256" key="3">
    <source>
        <dbReference type="ARBA" id="ARBA00022547"/>
    </source>
</evidence>
<evidence type="ECO:0000256" key="4">
    <source>
        <dbReference type="ARBA" id="ARBA00022781"/>
    </source>
</evidence>
<evidence type="ECO:0000256" key="9">
    <source>
        <dbReference type="RuleBase" id="RU368017"/>
    </source>
</evidence>
<evidence type="ECO:0000256" key="5">
    <source>
        <dbReference type="ARBA" id="ARBA00022792"/>
    </source>
</evidence>
<keyword evidence="7 9" id="KW-0496">Mitochondrion</keyword>
<comment type="subcellular location">
    <subcellularLocation>
        <location evidence="9">Mitochondrion</location>
    </subcellularLocation>
    <subcellularLocation>
        <location evidence="9">Mitochondrion inner membrane</location>
    </subcellularLocation>
</comment>
<dbReference type="HOGENOM" id="CLU_816967_0_0_1"/>
<keyword evidence="8 9" id="KW-0472">Membrane</keyword>